<dbReference type="InterPro" id="IPR002885">
    <property type="entry name" value="PPR_rpt"/>
</dbReference>
<feature type="repeat" description="PPR" evidence="2">
    <location>
        <begin position="65"/>
        <end position="99"/>
    </location>
</feature>
<protein>
    <recommendedName>
        <fullName evidence="6">Pentatricopeptide repeat-containing protein</fullName>
    </recommendedName>
</protein>
<keyword evidence="5" id="KW-1185">Reference proteome</keyword>
<dbReference type="Gene3D" id="1.25.40.10">
    <property type="entry name" value="Tetratricopeptide repeat domain"/>
    <property type="match status" value="1"/>
</dbReference>
<evidence type="ECO:0000256" key="2">
    <source>
        <dbReference type="PROSITE-ProRule" id="PRU00708"/>
    </source>
</evidence>
<evidence type="ECO:0000313" key="5">
    <source>
        <dbReference type="Proteomes" id="UP001345219"/>
    </source>
</evidence>
<keyword evidence="1" id="KW-0677">Repeat</keyword>
<dbReference type="AlphaFoldDB" id="A0AAN7KWK6"/>
<dbReference type="InterPro" id="IPR046960">
    <property type="entry name" value="PPR_At4g14850-like_plant"/>
</dbReference>
<evidence type="ECO:0000313" key="4">
    <source>
        <dbReference type="EMBL" id="KAK4770646.1"/>
    </source>
</evidence>
<dbReference type="InterPro" id="IPR011990">
    <property type="entry name" value="TPR-like_helical_dom_sf"/>
</dbReference>
<dbReference type="Pfam" id="PF01535">
    <property type="entry name" value="PPR"/>
    <property type="match status" value="1"/>
</dbReference>
<dbReference type="Proteomes" id="UP001345219">
    <property type="component" value="Chromosome 24"/>
</dbReference>
<name>A0AAN7KWK6_9MYRT</name>
<evidence type="ECO:0008006" key="6">
    <source>
        <dbReference type="Google" id="ProtNLM"/>
    </source>
</evidence>
<organism evidence="4 5">
    <name type="scientific">Trapa incisa</name>
    <dbReference type="NCBI Taxonomy" id="236973"/>
    <lineage>
        <taxon>Eukaryota</taxon>
        <taxon>Viridiplantae</taxon>
        <taxon>Streptophyta</taxon>
        <taxon>Embryophyta</taxon>
        <taxon>Tracheophyta</taxon>
        <taxon>Spermatophyta</taxon>
        <taxon>Magnoliopsida</taxon>
        <taxon>eudicotyledons</taxon>
        <taxon>Gunneridae</taxon>
        <taxon>Pentapetalae</taxon>
        <taxon>rosids</taxon>
        <taxon>malvids</taxon>
        <taxon>Myrtales</taxon>
        <taxon>Lythraceae</taxon>
        <taxon>Trapa</taxon>
    </lineage>
</organism>
<sequence length="208" mass="23162">MTFSSIISACAQLGDLQSGSWIESCMLRLGIRMDNQLTTALIDMYAKCGSIDKACELFNELSKKDVVSFSAMILGLGINGRAMDAVRLFDEMIEAGINPNLHTFSGLLTAYSHAGLVEEGYQCFKSMSTYGLMATVDHYGMMLRLGKEEHNLQIIKLKVISSSSNLRAMQQLGAREKLQRASSSEKWRRRQRKGRMEKAKEGWVSSVS</sequence>
<proteinExistence type="predicted"/>
<dbReference type="Pfam" id="PF13041">
    <property type="entry name" value="PPR_2"/>
    <property type="match status" value="1"/>
</dbReference>
<gene>
    <name evidence="4" type="ORF">SAY87_031178</name>
</gene>
<dbReference type="NCBIfam" id="TIGR00756">
    <property type="entry name" value="PPR"/>
    <property type="match status" value="3"/>
</dbReference>
<feature type="region of interest" description="Disordered" evidence="3">
    <location>
        <begin position="175"/>
        <end position="208"/>
    </location>
</feature>
<evidence type="ECO:0000256" key="3">
    <source>
        <dbReference type="SAM" id="MobiDB-lite"/>
    </source>
</evidence>
<dbReference type="EMBL" id="JAXIOK010000005">
    <property type="protein sequence ID" value="KAK4770646.1"/>
    <property type="molecule type" value="Genomic_DNA"/>
</dbReference>
<accession>A0AAN7KWK6</accession>
<evidence type="ECO:0000256" key="1">
    <source>
        <dbReference type="ARBA" id="ARBA00022737"/>
    </source>
</evidence>
<dbReference type="GO" id="GO:0003723">
    <property type="term" value="F:RNA binding"/>
    <property type="evidence" value="ECO:0007669"/>
    <property type="project" value="InterPro"/>
</dbReference>
<dbReference type="FunFam" id="1.25.40.10:FF:000031">
    <property type="entry name" value="Pentatricopeptide repeat-containing protein mitochondrial"/>
    <property type="match status" value="1"/>
</dbReference>
<comment type="caution">
    <text evidence="4">The sequence shown here is derived from an EMBL/GenBank/DDBJ whole genome shotgun (WGS) entry which is preliminary data.</text>
</comment>
<dbReference type="PANTHER" id="PTHR47926:SF545">
    <property type="entry name" value="PENTACOTRIPEPTIDE-REPEAT REGION OF PRORP DOMAIN-CONTAINING PROTEIN"/>
    <property type="match status" value="1"/>
</dbReference>
<feature type="compositionally biased region" description="Basic and acidic residues" evidence="3">
    <location>
        <begin position="175"/>
        <end position="186"/>
    </location>
</feature>
<reference evidence="4 5" key="1">
    <citation type="journal article" date="2023" name="Hortic Res">
        <title>Pangenome of water caltrop reveals structural variations and asymmetric subgenome divergence after allopolyploidization.</title>
        <authorList>
            <person name="Zhang X."/>
            <person name="Chen Y."/>
            <person name="Wang L."/>
            <person name="Yuan Y."/>
            <person name="Fang M."/>
            <person name="Shi L."/>
            <person name="Lu R."/>
            <person name="Comes H.P."/>
            <person name="Ma Y."/>
            <person name="Chen Y."/>
            <person name="Huang G."/>
            <person name="Zhou Y."/>
            <person name="Zheng Z."/>
            <person name="Qiu Y."/>
        </authorList>
    </citation>
    <scope>NUCLEOTIDE SEQUENCE [LARGE SCALE GENOMIC DNA]</scope>
    <source>
        <tissue evidence="4">Roots</tissue>
    </source>
</reference>
<dbReference type="PROSITE" id="PS51375">
    <property type="entry name" value="PPR"/>
    <property type="match status" value="2"/>
</dbReference>
<dbReference type="PANTHER" id="PTHR47926">
    <property type="entry name" value="PENTATRICOPEPTIDE REPEAT-CONTAINING PROTEIN"/>
    <property type="match status" value="1"/>
</dbReference>
<dbReference type="GO" id="GO:0009451">
    <property type="term" value="P:RNA modification"/>
    <property type="evidence" value="ECO:0007669"/>
    <property type="project" value="InterPro"/>
</dbReference>
<feature type="repeat" description="PPR" evidence="2">
    <location>
        <begin position="100"/>
        <end position="134"/>
    </location>
</feature>